<sequence>MRQGRAEWARWYIWGTGTAVLGHDGVGGDRVCGVVKVPCCLGAMGQGQGGRIGAGDGGGGMGTVSLEHGRHIFGAWVPQLRGIIPPCGVVPQGHGTALQIFIYF</sequence>
<gene>
    <name evidence="1" type="ORF">R1flu_009327</name>
</gene>
<dbReference type="EMBL" id="JBHFFA010000002">
    <property type="protein sequence ID" value="KAL2641740.1"/>
    <property type="molecule type" value="Genomic_DNA"/>
</dbReference>
<protein>
    <submittedName>
        <fullName evidence="1">Uncharacterized protein</fullName>
    </submittedName>
</protein>
<name>A0ABD1Z211_9MARC</name>
<accession>A0ABD1Z211</accession>
<organism evidence="1 2">
    <name type="scientific">Riccia fluitans</name>
    <dbReference type="NCBI Taxonomy" id="41844"/>
    <lineage>
        <taxon>Eukaryota</taxon>
        <taxon>Viridiplantae</taxon>
        <taxon>Streptophyta</taxon>
        <taxon>Embryophyta</taxon>
        <taxon>Marchantiophyta</taxon>
        <taxon>Marchantiopsida</taxon>
        <taxon>Marchantiidae</taxon>
        <taxon>Marchantiales</taxon>
        <taxon>Ricciaceae</taxon>
        <taxon>Riccia</taxon>
    </lineage>
</organism>
<dbReference type="AlphaFoldDB" id="A0ABD1Z211"/>
<proteinExistence type="predicted"/>
<evidence type="ECO:0000313" key="2">
    <source>
        <dbReference type="Proteomes" id="UP001605036"/>
    </source>
</evidence>
<evidence type="ECO:0000313" key="1">
    <source>
        <dbReference type="EMBL" id="KAL2641740.1"/>
    </source>
</evidence>
<comment type="caution">
    <text evidence="1">The sequence shown here is derived from an EMBL/GenBank/DDBJ whole genome shotgun (WGS) entry which is preliminary data.</text>
</comment>
<keyword evidence="2" id="KW-1185">Reference proteome</keyword>
<reference evidence="1 2" key="1">
    <citation type="submission" date="2024-09" db="EMBL/GenBank/DDBJ databases">
        <title>Chromosome-scale assembly of Riccia fluitans.</title>
        <authorList>
            <person name="Paukszto L."/>
            <person name="Sawicki J."/>
            <person name="Karawczyk K."/>
            <person name="Piernik-Szablinska J."/>
            <person name="Szczecinska M."/>
            <person name="Mazdziarz M."/>
        </authorList>
    </citation>
    <scope>NUCLEOTIDE SEQUENCE [LARGE SCALE GENOMIC DNA]</scope>
    <source>
        <strain evidence="1">Rf_01</strain>
        <tissue evidence="1">Aerial parts of the thallus</tissue>
    </source>
</reference>
<dbReference type="Proteomes" id="UP001605036">
    <property type="component" value="Unassembled WGS sequence"/>
</dbReference>